<evidence type="ECO:0000313" key="2">
    <source>
        <dbReference type="Proteomes" id="UP000503399"/>
    </source>
</evidence>
<evidence type="ECO:0000313" key="1">
    <source>
        <dbReference type="EMBL" id="CAB1127788.1"/>
    </source>
</evidence>
<dbReference type="KEGG" id="hfv:R50_0282"/>
<proteinExistence type="predicted"/>
<protein>
    <submittedName>
        <fullName evidence="1">Uncharacterized protein</fullName>
    </submittedName>
</protein>
<dbReference type="AlphaFoldDB" id="A0A6F8ZD39"/>
<accession>A0A6F8ZD39</accession>
<dbReference type="Proteomes" id="UP000503399">
    <property type="component" value="Chromosome"/>
</dbReference>
<dbReference type="EMBL" id="LR778114">
    <property type="protein sequence ID" value="CAB1127788.1"/>
    <property type="molecule type" value="Genomic_DNA"/>
</dbReference>
<keyword evidence="2" id="KW-1185">Reference proteome</keyword>
<sequence>MRAASQARFPVWLRTALEAVLAAGLLITDFPGALAGHAPPAASVDPRPVAAATLHAWLAAPPGTAPNALQLVAARLPAAAVARLVARDRRNPAWVAEVFTAAAMDRRYRLAAALAGHRLAVRLTATAAQAAVLARQQGLSGRVEGLRALARTGAGSRRVQWLLVGFDESLAGHTWPVVSAEVAVSLRQVASGAGWEVSGLQVAHERALAGPWTASPG</sequence>
<organism evidence="1 2">
    <name type="scientific">Candidatus Hydrogenisulfobacillus filiaventi</name>
    <dbReference type="NCBI Taxonomy" id="2707344"/>
    <lineage>
        <taxon>Bacteria</taxon>
        <taxon>Bacillati</taxon>
        <taxon>Bacillota</taxon>
        <taxon>Clostridia</taxon>
        <taxon>Eubacteriales</taxon>
        <taxon>Clostridiales Family XVII. Incertae Sedis</taxon>
        <taxon>Candidatus Hydrogenisulfobacillus</taxon>
    </lineage>
</organism>
<reference evidence="1 2" key="1">
    <citation type="submission" date="2020-02" db="EMBL/GenBank/DDBJ databases">
        <authorList>
            <person name="Hogendoorn C."/>
        </authorList>
    </citation>
    <scope>NUCLEOTIDE SEQUENCE [LARGE SCALE GENOMIC DNA]</scope>
    <source>
        <strain evidence="1">R501</strain>
    </source>
</reference>
<gene>
    <name evidence="1" type="ORF">R50_0282</name>
</gene>
<name>A0A6F8ZD39_9FIRM</name>